<name>A0ABQ8M1K6_LABRO</name>
<proteinExistence type="predicted"/>
<dbReference type="Pfam" id="PF10613">
    <property type="entry name" value="Lig_chan-Glu_bd"/>
    <property type="match status" value="1"/>
</dbReference>
<dbReference type="Gene3D" id="3.40.50.2300">
    <property type="match status" value="2"/>
</dbReference>
<dbReference type="Proteomes" id="UP000830375">
    <property type="component" value="Unassembled WGS sequence"/>
</dbReference>
<comment type="caution">
    <text evidence="12">The sequence shown here is derived from an EMBL/GenBank/DDBJ whole genome shotgun (WGS) entry which is preliminary data.</text>
</comment>
<evidence type="ECO:0000256" key="5">
    <source>
        <dbReference type="ARBA" id="ARBA00023065"/>
    </source>
</evidence>
<keyword evidence="8" id="KW-0325">Glycoprotein</keyword>
<evidence type="ECO:0000259" key="11">
    <source>
        <dbReference type="SMART" id="SM00918"/>
    </source>
</evidence>
<dbReference type="Gene3D" id="3.40.190.10">
    <property type="entry name" value="Periplasmic binding protein-like II"/>
    <property type="match status" value="1"/>
</dbReference>
<evidence type="ECO:0000256" key="2">
    <source>
        <dbReference type="ARBA" id="ARBA00022448"/>
    </source>
</evidence>
<keyword evidence="10" id="KW-0407">Ion channel</keyword>
<dbReference type="InterPro" id="IPR019594">
    <property type="entry name" value="Glu/Gly-bd"/>
</dbReference>
<dbReference type="InterPro" id="IPR028082">
    <property type="entry name" value="Peripla_BP_I"/>
</dbReference>
<dbReference type="InterPro" id="IPR001828">
    <property type="entry name" value="ANF_lig-bd_rcpt"/>
</dbReference>
<keyword evidence="3" id="KW-0812">Transmembrane</keyword>
<reference evidence="12 13" key="1">
    <citation type="submission" date="2022-01" db="EMBL/GenBank/DDBJ databases">
        <title>A high-quality chromosome-level genome assembly of rohu carp, Labeo rohita.</title>
        <authorList>
            <person name="Arick M.A. II"/>
            <person name="Hsu C.-Y."/>
            <person name="Magbanua Z."/>
            <person name="Pechanova O."/>
            <person name="Grover C."/>
            <person name="Miller E."/>
            <person name="Thrash A."/>
            <person name="Ezzel L."/>
            <person name="Alam S."/>
            <person name="Benzie J."/>
            <person name="Hamilton M."/>
            <person name="Karsi A."/>
            <person name="Lawrence M.L."/>
            <person name="Peterson D.G."/>
        </authorList>
    </citation>
    <scope>NUCLEOTIDE SEQUENCE [LARGE SCALE GENOMIC DNA]</scope>
    <source>
        <strain evidence="13">BAU-BD-2019</strain>
        <tissue evidence="12">Blood</tissue>
    </source>
</reference>
<evidence type="ECO:0000256" key="1">
    <source>
        <dbReference type="ARBA" id="ARBA00004141"/>
    </source>
</evidence>
<sequence>MEKAGQNGWQVSAICVENFNDASYRRLLEDLDRRQEKKFVIDLEAERLQNVLEQTSEMPIYQPDSRLGKYNQTHTHTDTHRHSHAVGHSQVQHRQNVLSTCPASPASMFIQQMWIWQQRVPIPIVSVGKHVKGYHYIIANLGFKDISLERFMHGGANVTGFQLVDFSKPMVIKLMQRWNKLDQREYPGSESPPRYTSSLTYDGVLVMAEAFRNLRRQKIDISRRGNAGDCLANPAAPWNQGIDMERTLKQVRIQGLTGNIQFDHYGRRVNYTMDVFELKSNGPRKIGYWNDLDKLVLVQNELSMGNDSAMENRTVIVTTIMEGPYVMLKKNWEMYEGNDQYEGYCVDLASEIAKHIGIKYKISIVPDGKYGARDPETKIWNGMVGELVYGM</sequence>
<keyword evidence="4" id="KW-1133">Transmembrane helix</keyword>
<feature type="domain" description="Ionotropic glutamate receptor L-glutamate and glycine-binding" evidence="11">
    <location>
        <begin position="324"/>
        <end position="389"/>
    </location>
</feature>
<organism evidence="12 13">
    <name type="scientific">Labeo rohita</name>
    <name type="common">Indian major carp</name>
    <name type="synonym">Cyprinus rohita</name>
    <dbReference type="NCBI Taxonomy" id="84645"/>
    <lineage>
        <taxon>Eukaryota</taxon>
        <taxon>Metazoa</taxon>
        <taxon>Chordata</taxon>
        <taxon>Craniata</taxon>
        <taxon>Vertebrata</taxon>
        <taxon>Euteleostomi</taxon>
        <taxon>Actinopterygii</taxon>
        <taxon>Neopterygii</taxon>
        <taxon>Teleostei</taxon>
        <taxon>Ostariophysi</taxon>
        <taxon>Cypriniformes</taxon>
        <taxon>Cyprinidae</taxon>
        <taxon>Labeoninae</taxon>
        <taxon>Labeonini</taxon>
        <taxon>Labeo</taxon>
    </lineage>
</organism>
<keyword evidence="9" id="KW-1071">Ligand-gated ion channel</keyword>
<keyword evidence="5" id="KW-0406">Ion transport</keyword>
<evidence type="ECO:0000256" key="9">
    <source>
        <dbReference type="ARBA" id="ARBA00023286"/>
    </source>
</evidence>
<dbReference type="Pfam" id="PF01094">
    <property type="entry name" value="ANF_receptor"/>
    <property type="match status" value="1"/>
</dbReference>
<comment type="subcellular location">
    <subcellularLocation>
        <location evidence="1">Membrane</location>
        <topology evidence="1">Multi-pass membrane protein</topology>
    </subcellularLocation>
</comment>
<keyword evidence="6" id="KW-0472">Membrane</keyword>
<evidence type="ECO:0000256" key="3">
    <source>
        <dbReference type="ARBA" id="ARBA00022692"/>
    </source>
</evidence>
<dbReference type="SUPFAM" id="SSF53850">
    <property type="entry name" value="Periplasmic binding protein-like II"/>
    <property type="match status" value="1"/>
</dbReference>
<dbReference type="SMART" id="SM00918">
    <property type="entry name" value="Lig_chan-Glu_bd"/>
    <property type="match status" value="1"/>
</dbReference>
<keyword evidence="13" id="KW-1185">Reference proteome</keyword>
<evidence type="ECO:0000256" key="10">
    <source>
        <dbReference type="ARBA" id="ARBA00023303"/>
    </source>
</evidence>
<evidence type="ECO:0000256" key="8">
    <source>
        <dbReference type="ARBA" id="ARBA00023180"/>
    </source>
</evidence>
<keyword evidence="7 12" id="KW-0675">Receptor</keyword>
<evidence type="ECO:0000256" key="6">
    <source>
        <dbReference type="ARBA" id="ARBA00023136"/>
    </source>
</evidence>
<dbReference type="SUPFAM" id="SSF53822">
    <property type="entry name" value="Periplasmic binding protein-like I"/>
    <property type="match status" value="1"/>
</dbReference>
<gene>
    <name evidence="12" type="ORF">H4Q32_013438</name>
</gene>
<protein>
    <submittedName>
        <fullName evidence="12">Glutamate receptor 4</fullName>
    </submittedName>
</protein>
<evidence type="ECO:0000256" key="4">
    <source>
        <dbReference type="ARBA" id="ARBA00022989"/>
    </source>
</evidence>
<keyword evidence="2" id="KW-0813">Transport</keyword>
<accession>A0ABQ8M1K6</accession>
<evidence type="ECO:0000256" key="7">
    <source>
        <dbReference type="ARBA" id="ARBA00023170"/>
    </source>
</evidence>
<evidence type="ECO:0000313" key="12">
    <source>
        <dbReference type="EMBL" id="KAI2656490.1"/>
    </source>
</evidence>
<dbReference type="EMBL" id="JACTAM010000015">
    <property type="protein sequence ID" value="KAI2656490.1"/>
    <property type="molecule type" value="Genomic_DNA"/>
</dbReference>
<evidence type="ECO:0000313" key="13">
    <source>
        <dbReference type="Proteomes" id="UP000830375"/>
    </source>
</evidence>